<dbReference type="HOGENOM" id="CLU_023976_6_1_3"/>
<dbReference type="InterPro" id="IPR050739">
    <property type="entry name" value="MFP"/>
</dbReference>
<dbReference type="KEGG" id="mic:Mic7113_3002"/>
<evidence type="ECO:0000256" key="2">
    <source>
        <dbReference type="ARBA" id="ARBA00009477"/>
    </source>
</evidence>
<keyword evidence="4 7" id="KW-1133">Transmembrane helix</keyword>
<dbReference type="Gene3D" id="1.10.287.470">
    <property type="entry name" value="Helix hairpin bin"/>
    <property type="match status" value="1"/>
</dbReference>
<feature type="coiled-coil region" evidence="6">
    <location>
        <begin position="98"/>
        <end position="139"/>
    </location>
</feature>
<dbReference type="PANTHER" id="PTHR30386:SF26">
    <property type="entry name" value="TRANSPORT PROTEIN COMB"/>
    <property type="match status" value="1"/>
</dbReference>
<feature type="domain" description="AprE-like beta-barrel" evidence="8">
    <location>
        <begin position="322"/>
        <end position="422"/>
    </location>
</feature>
<evidence type="ECO:0000313" key="10">
    <source>
        <dbReference type="Proteomes" id="UP000010471"/>
    </source>
</evidence>
<dbReference type="EMBL" id="CP003630">
    <property type="protein sequence ID" value="AFZ18775.1"/>
    <property type="molecule type" value="Genomic_DNA"/>
</dbReference>
<dbReference type="OrthoDB" id="424142at2"/>
<comment type="subcellular location">
    <subcellularLocation>
        <location evidence="1">Membrane</location>
        <topology evidence="1">Single-pass membrane protein</topology>
    </subcellularLocation>
</comment>
<reference evidence="9 10" key="1">
    <citation type="submission" date="2012-06" db="EMBL/GenBank/DDBJ databases">
        <title>Finished chromosome of genome of Microcoleus sp. PCC 7113.</title>
        <authorList>
            <consortium name="US DOE Joint Genome Institute"/>
            <person name="Gugger M."/>
            <person name="Coursin T."/>
            <person name="Rippka R."/>
            <person name="Tandeau De Marsac N."/>
            <person name="Huntemann M."/>
            <person name="Wei C.-L."/>
            <person name="Han J."/>
            <person name="Detter J.C."/>
            <person name="Han C."/>
            <person name="Tapia R."/>
            <person name="Chen A."/>
            <person name="Kyrpides N."/>
            <person name="Mavromatis K."/>
            <person name="Markowitz V."/>
            <person name="Szeto E."/>
            <person name="Ivanova N."/>
            <person name="Pagani I."/>
            <person name="Pati A."/>
            <person name="Goodwin L."/>
            <person name="Nordberg H.P."/>
            <person name="Cantor M.N."/>
            <person name="Hua S.X."/>
            <person name="Woyke T."/>
            <person name="Kerfeld C.A."/>
        </authorList>
    </citation>
    <scope>NUCLEOTIDE SEQUENCE [LARGE SCALE GENOMIC DNA]</scope>
    <source>
        <strain evidence="9 10">PCC 7113</strain>
    </source>
</reference>
<evidence type="ECO:0000256" key="7">
    <source>
        <dbReference type="SAM" id="Phobius"/>
    </source>
</evidence>
<evidence type="ECO:0000256" key="3">
    <source>
        <dbReference type="ARBA" id="ARBA00022692"/>
    </source>
</evidence>
<evidence type="ECO:0000313" key="9">
    <source>
        <dbReference type="EMBL" id="AFZ18775.1"/>
    </source>
</evidence>
<proteinExistence type="inferred from homology"/>
<dbReference type="Pfam" id="PF26002">
    <property type="entry name" value="Beta-barrel_AprE"/>
    <property type="match status" value="1"/>
</dbReference>
<accession>K9WEE0</accession>
<feature type="coiled-coil region" evidence="6">
    <location>
        <begin position="257"/>
        <end position="284"/>
    </location>
</feature>
<feature type="transmembrane region" description="Helical" evidence="7">
    <location>
        <begin position="25"/>
        <end position="47"/>
    </location>
</feature>
<dbReference type="GO" id="GO:0016020">
    <property type="term" value="C:membrane"/>
    <property type="evidence" value="ECO:0007669"/>
    <property type="project" value="UniProtKB-SubCell"/>
</dbReference>
<dbReference type="Gene3D" id="2.40.30.170">
    <property type="match status" value="1"/>
</dbReference>
<dbReference type="STRING" id="1173027.Mic7113_3002"/>
<dbReference type="eggNOG" id="COG0845">
    <property type="taxonomic scope" value="Bacteria"/>
</dbReference>
<dbReference type="PANTHER" id="PTHR30386">
    <property type="entry name" value="MEMBRANE FUSION SUBUNIT OF EMRAB-TOLC MULTIDRUG EFFLUX PUMP"/>
    <property type="match status" value="1"/>
</dbReference>
<dbReference type="PATRIC" id="fig|1173027.3.peg.3306"/>
<sequence>MLNDSNEAVLPKASSDEFLPPISRWTTLGGLFMVGTVGVAFILAALFKYNVTVKAPATVRPLGELRIVQAAKEGTVERIKVKENQVVKQGEIIAILDDSRLQTQKRQLQGNIQQLQRQLTQMNAQIAALDRQITAETNRNQRVIASAQADLSRNQRDYQDRQVTTQTDVKEAEAALGLANAELKAYQQLVESGAVSQLQFQQKQQAVKAALARLEGVQASLNPSAANVAIASERIAQEKATGEATTATLNKERVALIQQQIELQNQLERDIRQLQQVEIDLKQTIIAAPTDGTILKLNLRNSSQTVQPGTEIAQIAPSNTQLVVKATVTSQDISKVKGGQNVQLRVSACPYPDYGTLQGVVSTISPDAIPLQRDGTTATVRSNVSGTPSFYEVTIQPESLSLGYGTRQCPIQLGMEGRADIISREETVLQFLLRKARLITDL</sequence>
<comment type="similarity">
    <text evidence="2">Belongs to the membrane fusion protein (MFP) (TC 8.A.1) family.</text>
</comment>
<evidence type="ECO:0000256" key="6">
    <source>
        <dbReference type="SAM" id="Coils"/>
    </source>
</evidence>
<protein>
    <submittedName>
        <fullName evidence="9">Multidrug resistance efflux pump</fullName>
    </submittedName>
</protein>
<dbReference type="RefSeq" id="WP_015182924.1">
    <property type="nucleotide sequence ID" value="NC_019738.1"/>
</dbReference>
<dbReference type="PRINTS" id="PR01490">
    <property type="entry name" value="RTXTOXIND"/>
</dbReference>
<keyword evidence="5 7" id="KW-0472">Membrane</keyword>
<name>K9WEE0_9CYAN</name>
<gene>
    <name evidence="9" type="ORF">Mic7113_3002</name>
</gene>
<evidence type="ECO:0000256" key="4">
    <source>
        <dbReference type="ARBA" id="ARBA00022989"/>
    </source>
</evidence>
<evidence type="ECO:0000259" key="8">
    <source>
        <dbReference type="Pfam" id="PF26002"/>
    </source>
</evidence>
<dbReference type="Proteomes" id="UP000010471">
    <property type="component" value="Chromosome"/>
</dbReference>
<evidence type="ECO:0000256" key="1">
    <source>
        <dbReference type="ARBA" id="ARBA00004167"/>
    </source>
</evidence>
<evidence type="ECO:0000256" key="5">
    <source>
        <dbReference type="ARBA" id="ARBA00023136"/>
    </source>
</evidence>
<organism evidence="9 10">
    <name type="scientific">Allocoleopsis franciscana PCC 7113</name>
    <dbReference type="NCBI Taxonomy" id="1173027"/>
    <lineage>
        <taxon>Bacteria</taxon>
        <taxon>Bacillati</taxon>
        <taxon>Cyanobacteriota</taxon>
        <taxon>Cyanophyceae</taxon>
        <taxon>Coleofasciculales</taxon>
        <taxon>Coleofasciculaceae</taxon>
        <taxon>Allocoleopsis</taxon>
        <taxon>Allocoleopsis franciscana</taxon>
    </lineage>
</organism>
<keyword evidence="10" id="KW-1185">Reference proteome</keyword>
<dbReference type="InterPro" id="IPR058982">
    <property type="entry name" value="Beta-barrel_AprE"/>
</dbReference>
<keyword evidence="3 7" id="KW-0812">Transmembrane</keyword>
<dbReference type="AlphaFoldDB" id="K9WEE0"/>
<keyword evidence="6" id="KW-0175">Coiled coil</keyword>